<dbReference type="Pfam" id="PF01451">
    <property type="entry name" value="LMWPc"/>
    <property type="match status" value="1"/>
</dbReference>
<evidence type="ECO:0000313" key="3">
    <source>
        <dbReference type="EMBL" id="MBC8336498.1"/>
    </source>
</evidence>
<sequence>MAEAIINARLGDQWRAFSAGTQPSGYIHPLALRALAEIGIKHEGVSKTADKYRDLDFDHIITVCDDAAENCPIWLGSGKRVHIGFLDPAKATGTEVEKFNLFRQVRDQIEELILGYLSEQ</sequence>
<reference evidence="3 4" key="1">
    <citation type="submission" date="2020-08" db="EMBL/GenBank/DDBJ databases">
        <title>Bridging the membrane lipid divide: bacteria of the FCB group superphylum have the potential to synthesize archaeal ether lipids.</title>
        <authorList>
            <person name="Villanueva L."/>
            <person name="Von Meijenfeldt F.A.B."/>
            <person name="Westbye A.B."/>
            <person name="Yadav S."/>
            <person name="Hopmans E.C."/>
            <person name="Dutilh B.E."/>
            <person name="Sinninghe Damste J.S."/>
        </authorList>
    </citation>
    <scope>NUCLEOTIDE SEQUENCE [LARGE SCALE GENOMIC DNA]</scope>
    <source>
        <strain evidence="3">NIOZ-UU36</strain>
    </source>
</reference>
<evidence type="ECO:0000313" key="4">
    <source>
        <dbReference type="Proteomes" id="UP000614469"/>
    </source>
</evidence>
<dbReference type="InterPro" id="IPR036196">
    <property type="entry name" value="Ptyr_pPase_sf"/>
</dbReference>
<proteinExistence type="predicted"/>
<comment type="caution">
    <text evidence="3">The sequence shown here is derived from an EMBL/GenBank/DDBJ whole genome shotgun (WGS) entry which is preliminary data.</text>
</comment>
<name>A0A8J6NNX5_9CHLR</name>
<accession>A0A8J6NNX5</accession>
<dbReference type="PANTHER" id="PTHR43428">
    <property type="entry name" value="ARSENATE REDUCTASE"/>
    <property type="match status" value="1"/>
</dbReference>
<dbReference type="PANTHER" id="PTHR43428:SF1">
    <property type="entry name" value="ARSENATE REDUCTASE"/>
    <property type="match status" value="1"/>
</dbReference>
<gene>
    <name evidence="3" type="ORF">H8E29_14635</name>
</gene>
<dbReference type="AlphaFoldDB" id="A0A8J6NNX5"/>
<organism evidence="3 4">
    <name type="scientific">Candidatus Desulfolinea nitratireducens</name>
    <dbReference type="NCBI Taxonomy" id="2841698"/>
    <lineage>
        <taxon>Bacteria</taxon>
        <taxon>Bacillati</taxon>
        <taxon>Chloroflexota</taxon>
        <taxon>Anaerolineae</taxon>
        <taxon>Anaerolineales</taxon>
        <taxon>Anaerolineales incertae sedis</taxon>
        <taxon>Candidatus Desulfolinea</taxon>
    </lineage>
</organism>
<dbReference type="SMART" id="SM00226">
    <property type="entry name" value="LMWPc"/>
    <property type="match status" value="1"/>
</dbReference>
<dbReference type="EMBL" id="JACNJN010000167">
    <property type="protein sequence ID" value="MBC8336498.1"/>
    <property type="molecule type" value="Genomic_DNA"/>
</dbReference>
<dbReference type="CDD" id="cd16345">
    <property type="entry name" value="LMWP_ArsC"/>
    <property type="match status" value="1"/>
</dbReference>
<protein>
    <submittedName>
        <fullName evidence="3">Arsenate reductase ArsC</fullName>
    </submittedName>
</protein>
<dbReference type="GO" id="GO:0046685">
    <property type="term" value="P:response to arsenic-containing substance"/>
    <property type="evidence" value="ECO:0007669"/>
    <property type="project" value="UniProtKB-KW"/>
</dbReference>
<dbReference type="InterPro" id="IPR023485">
    <property type="entry name" value="Ptyr_pPase"/>
</dbReference>
<dbReference type="Proteomes" id="UP000614469">
    <property type="component" value="Unassembled WGS sequence"/>
</dbReference>
<feature type="domain" description="Phosphotyrosine protein phosphatase I" evidence="2">
    <location>
        <begin position="1"/>
        <end position="119"/>
    </location>
</feature>
<dbReference type="SUPFAM" id="SSF52788">
    <property type="entry name" value="Phosphotyrosine protein phosphatases I"/>
    <property type="match status" value="1"/>
</dbReference>
<evidence type="ECO:0000256" key="1">
    <source>
        <dbReference type="ARBA" id="ARBA00022849"/>
    </source>
</evidence>
<keyword evidence="1" id="KW-0059">Arsenical resistance</keyword>
<evidence type="ECO:0000259" key="2">
    <source>
        <dbReference type="SMART" id="SM00226"/>
    </source>
</evidence>
<dbReference type="Gene3D" id="3.40.50.2300">
    <property type="match status" value="1"/>
</dbReference>